<keyword evidence="2" id="KW-1185">Reference proteome</keyword>
<organism evidence="1 2">
    <name type="scientific">Aphanomyces euteiches</name>
    <dbReference type="NCBI Taxonomy" id="100861"/>
    <lineage>
        <taxon>Eukaryota</taxon>
        <taxon>Sar</taxon>
        <taxon>Stramenopiles</taxon>
        <taxon>Oomycota</taxon>
        <taxon>Saprolegniomycetes</taxon>
        <taxon>Saprolegniales</taxon>
        <taxon>Verrucalvaceae</taxon>
        <taxon>Aphanomyces</taxon>
    </lineage>
</organism>
<evidence type="ECO:0000313" key="2">
    <source>
        <dbReference type="Proteomes" id="UP000481153"/>
    </source>
</evidence>
<dbReference type="EMBL" id="VJMJ01000106">
    <property type="protein sequence ID" value="KAF0734775.1"/>
    <property type="molecule type" value="Genomic_DNA"/>
</dbReference>
<name>A0A6G0X4E3_9STRA</name>
<proteinExistence type="predicted"/>
<reference evidence="1 2" key="1">
    <citation type="submission" date="2019-07" db="EMBL/GenBank/DDBJ databases">
        <title>Genomics analysis of Aphanomyces spp. identifies a new class of oomycete effector associated with host adaptation.</title>
        <authorList>
            <person name="Gaulin E."/>
        </authorList>
    </citation>
    <scope>NUCLEOTIDE SEQUENCE [LARGE SCALE GENOMIC DNA]</scope>
    <source>
        <strain evidence="1 2">ATCC 201684</strain>
    </source>
</reference>
<dbReference type="Proteomes" id="UP000481153">
    <property type="component" value="Unassembled WGS sequence"/>
</dbReference>
<accession>A0A6G0X4E3</accession>
<comment type="caution">
    <text evidence="1">The sequence shown here is derived from an EMBL/GenBank/DDBJ whole genome shotgun (WGS) entry which is preliminary data.</text>
</comment>
<evidence type="ECO:0000313" key="1">
    <source>
        <dbReference type="EMBL" id="KAF0734775.1"/>
    </source>
</evidence>
<gene>
    <name evidence="1" type="ORF">Ae201684_008624</name>
</gene>
<sequence length="267" mass="29571">MSDDNAMAAMMKQYTESMQAQFGSMMDKFRTSMQQSVGMAQMMNNMMEQLVLQNLHVTCLVQPATPVTLHLELRNTGTIAIPVVSCTVTIHRRSPPTTQAEEEIAPLRTIPADLDVNGRSSHVIPLELPKVDQYNGQVVVSCVSPGTGLRLQKAYEFSVYLLQQGTIQAVTGAAPSFGGTFHTTTILDLQRLREVLRIAPADGVMRSSVGHYIARFPTLGIQFAMTIDFDENSKYGCYLHVHGAPNERFTPEDIAFEFETLARLQQS</sequence>
<dbReference type="VEuPathDB" id="FungiDB:AeMF1_019550"/>
<protein>
    <submittedName>
        <fullName evidence="1">Uncharacterized protein</fullName>
    </submittedName>
</protein>
<dbReference type="AlphaFoldDB" id="A0A6G0X4E3"/>